<feature type="transmembrane region" description="Helical" evidence="1">
    <location>
        <begin position="52"/>
        <end position="71"/>
    </location>
</feature>
<reference evidence="2 3" key="1">
    <citation type="submission" date="2020-01" db="EMBL/GenBank/DDBJ databases">
        <title>Complete genome sequence of Chitinophaga sp. H33E-04 isolated from quinoa roots.</title>
        <authorList>
            <person name="Weon H.-Y."/>
            <person name="Lee S.A."/>
        </authorList>
    </citation>
    <scope>NUCLEOTIDE SEQUENCE [LARGE SCALE GENOMIC DNA]</scope>
    <source>
        <strain evidence="2 3">H33E-04</strain>
    </source>
</reference>
<evidence type="ECO:0000313" key="2">
    <source>
        <dbReference type="EMBL" id="QHS59528.1"/>
    </source>
</evidence>
<proteinExistence type="predicted"/>
<feature type="transmembrane region" description="Helical" evidence="1">
    <location>
        <begin position="154"/>
        <end position="175"/>
    </location>
</feature>
<feature type="transmembrane region" description="Helical" evidence="1">
    <location>
        <begin position="119"/>
        <end position="142"/>
    </location>
</feature>
<dbReference type="Proteomes" id="UP000476411">
    <property type="component" value="Chromosome"/>
</dbReference>
<protein>
    <submittedName>
        <fullName evidence="2">Uncharacterized protein</fullName>
    </submittedName>
</protein>
<feature type="transmembrane region" description="Helical" evidence="1">
    <location>
        <begin position="77"/>
        <end position="98"/>
    </location>
</feature>
<evidence type="ECO:0000313" key="3">
    <source>
        <dbReference type="Proteomes" id="UP000476411"/>
    </source>
</evidence>
<keyword evidence="1" id="KW-1133">Transmembrane helix</keyword>
<evidence type="ECO:0000256" key="1">
    <source>
        <dbReference type="SAM" id="Phobius"/>
    </source>
</evidence>
<gene>
    <name evidence="2" type="ORF">GWR21_07975</name>
</gene>
<keyword evidence="3" id="KW-1185">Reference proteome</keyword>
<accession>A0A6B9ZB61</accession>
<dbReference type="KEGG" id="chih:GWR21_07975"/>
<dbReference type="AlphaFoldDB" id="A0A6B9ZB61"/>
<sequence>MVSSIIFAGGSKLIAQLWGNNLWFYNTMYFIAFVILSLYFHAVIKYKTVRNTILGMIFPVLAFVILDYVTIEGPNQFNSYAISAQTFILMIYCAIFFYQLLRDDELVKQSVFINSLPDFWYNSGIFVYHCGYFLFSLAYNLMNFGYQGVKGSTRLTLAITFIAGIIQLVLLYIGLTKVKKIRS</sequence>
<organism evidence="2 3">
    <name type="scientific">Chitinophaga agri</name>
    <dbReference type="NCBI Taxonomy" id="2703787"/>
    <lineage>
        <taxon>Bacteria</taxon>
        <taxon>Pseudomonadati</taxon>
        <taxon>Bacteroidota</taxon>
        <taxon>Chitinophagia</taxon>
        <taxon>Chitinophagales</taxon>
        <taxon>Chitinophagaceae</taxon>
        <taxon>Chitinophaga</taxon>
    </lineage>
</organism>
<keyword evidence="1" id="KW-0812">Transmembrane</keyword>
<name>A0A6B9ZB61_9BACT</name>
<feature type="transmembrane region" description="Helical" evidence="1">
    <location>
        <begin position="22"/>
        <end position="40"/>
    </location>
</feature>
<keyword evidence="1" id="KW-0472">Membrane</keyword>
<dbReference type="EMBL" id="CP048113">
    <property type="protein sequence ID" value="QHS59528.1"/>
    <property type="molecule type" value="Genomic_DNA"/>
</dbReference>
<dbReference type="RefSeq" id="WP_162331223.1">
    <property type="nucleotide sequence ID" value="NZ_CP048113.1"/>
</dbReference>